<feature type="transmembrane region" description="Helical" evidence="7">
    <location>
        <begin position="56"/>
        <end position="76"/>
    </location>
</feature>
<evidence type="ECO:0000313" key="10">
    <source>
        <dbReference type="EMBL" id="ABX08871.1"/>
    </source>
</evidence>
<feature type="transmembrane region" description="Helical" evidence="7">
    <location>
        <begin position="162"/>
        <end position="181"/>
    </location>
</feature>
<feature type="transmembrane region" description="Helical" evidence="7">
    <location>
        <begin position="242"/>
        <end position="267"/>
    </location>
</feature>
<dbReference type="Gene3D" id="3.40.50.300">
    <property type="entry name" value="P-loop containing nucleotide triphosphate hydrolases"/>
    <property type="match status" value="1"/>
</dbReference>
<evidence type="ECO:0000256" key="3">
    <source>
        <dbReference type="ARBA" id="ARBA00022741"/>
    </source>
</evidence>
<comment type="subcellular location">
    <subcellularLocation>
        <location evidence="1">Cell membrane</location>
        <topology evidence="1">Multi-pass membrane protein</topology>
    </subcellularLocation>
</comment>
<evidence type="ECO:0000313" key="11">
    <source>
        <dbReference type="Proteomes" id="UP000000788"/>
    </source>
</evidence>
<gene>
    <name evidence="10" type="ordered locus">P9211_09401</name>
</gene>
<evidence type="ECO:0000256" key="6">
    <source>
        <dbReference type="ARBA" id="ARBA00023136"/>
    </source>
</evidence>
<evidence type="ECO:0000259" key="8">
    <source>
        <dbReference type="PROSITE" id="PS50893"/>
    </source>
</evidence>
<dbReference type="PROSITE" id="PS50893">
    <property type="entry name" value="ABC_TRANSPORTER_2"/>
    <property type="match status" value="1"/>
</dbReference>
<dbReference type="PROSITE" id="PS00211">
    <property type="entry name" value="ABC_TRANSPORTER_1"/>
    <property type="match status" value="1"/>
</dbReference>
<dbReference type="Pfam" id="PF00664">
    <property type="entry name" value="ABC_membrane"/>
    <property type="match status" value="1"/>
</dbReference>
<feature type="transmembrane region" description="Helical" evidence="7">
    <location>
        <begin position="23"/>
        <end position="44"/>
    </location>
</feature>
<proteinExistence type="predicted"/>
<dbReference type="InterPro" id="IPR003439">
    <property type="entry name" value="ABC_transporter-like_ATP-bd"/>
</dbReference>
<evidence type="ECO:0000256" key="7">
    <source>
        <dbReference type="SAM" id="Phobius"/>
    </source>
</evidence>
<dbReference type="Gene3D" id="1.20.1560.10">
    <property type="entry name" value="ABC transporter type 1, transmembrane domain"/>
    <property type="match status" value="1"/>
</dbReference>
<dbReference type="OrthoDB" id="544620at2"/>
<keyword evidence="3" id="KW-0547">Nucleotide-binding</keyword>
<keyword evidence="6 7" id="KW-0472">Membrane</keyword>
<dbReference type="EMBL" id="CP000878">
    <property type="protein sequence ID" value="ABX08871.1"/>
    <property type="molecule type" value="Genomic_DNA"/>
</dbReference>
<dbReference type="SUPFAM" id="SSF90123">
    <property type="entry name" value="ABC transporter transmembrane region"/>
    <property type="match status" value="1"/>
</dbReference>
<keyword evidence="5 7" id="KW-1133">Transmembrane helix</keyword>
<dbReference type="CDD" id="cd07346">
    <property type="entry name" value="ABC_6TM_exporters"/>
    <property type="match status" value="1"/>
</dbReference>
<dbReference type="RefSeq" id="WP_012195492.1">
    <property type="nucleotide sequence ID" value="NC_009976.1"/>
</dbReference>
<dbReference type="Pfam" id="PF00005">
    <property type="entry name" value="ABC_tran"/>
    <property type="match status" value="1"/>
</dbReference>
<dbReference type="STRING" id="93059.P9211_09401"/>
<feature type="domain" description="ABC transporter" evidence="8">
    <location>
        <begin position="339"/>
        <end position="572"/>
    </location>
</feature>
<dbReference type="InterPro" id="IPR017871">
    <property type="entry name" value="ABC_transporter-like_CS"/>
</dbReference>
<dbReference type="FunFam" id="3.40.50.300:FF:000218">
    <property type="entry name" value="Multidrug ABC transporter ATP-binding protein"/>
    <property type="match status" value="1"/>
</dbReference>
<keyword evidence="2 7" id="KW-0812">Transmembrane</keyword>
<evidence type="ECO:0000256" key="4">
    <source>
        <dbReference type="ARBA" id="ARBA00022840"/>
    </source>
</evidence>
<protein>
    <submittedName>
        <fullName evidence="10">ABC transporter, possibly multidrug efflux</fullName>
    </submittedName>
</protein>
<evidence type="ECO:0000256" key="1">
    <source>
        <dbReference type="ARBA" id="ARBA00004651"/>
    </source>
</evidence>
<dbReference type="InterPro" id="IPR027417">
    <property type="entry name" value="P-loop_NTPase"/>
</dbReference>
<keyword evidence="11" id="KW-1185">Reference proteome</keyword>
<evidence type="ECO:0000259" key="9">
    <source>
        <dbReference type="PROSITE" id="PS50929"/>
    </source>
</evidence>
<feature type="domain" description="ABC transmembrane type-1" evidence="9">
    <location>
        <begin position="24"/>
        <end position="305"/>
    </location>
</feature>
<dbReference type="PANTHER" id="PTHR43394:SF1">
    <property type="entry name" value="ATP-BINDING CASSETTE SUB-FAMILY B MEMBER 10, MITOCHONDRIAL"/>
    <property type="match status" value="1"/>
</dbReference>
<dbReference type="InterPro" id="IPR003593">
    <property type="entry name" value="AAA+_ATPase"/>
</dbReference>
<dbReference type="GO" id="GO:0005524">
    <property type="term" value="F:ATP binding"/>
    <property type="evidence" value="ECO:0007669"/>
    <property type="project" value="UniProtKB-KW"/>
</dbReference>
<dbReference type="InterPro" id="IPR039421">
    <property type="entry name" value="Type_1_exporter"/>
</dbReference>
<dbReference type="Proteomes" id="UP000000788">
    <property type="component" value="Chromosome"/>
</dbReference>
<dbReference type="GO" id="GO:0015421">
    <property type="term" value="F:ABC-type oligopeptide transporter activity"/>
    <property type="evidence" value="ECO:0007669"/>
    <property type="project" value="TreeGrafter"/>
</dbReference>
<evidence type="ECO:0000256" key="5">
    <source>
        <dbReference type="ARBA" id="ARBA00022989"/>
    </source>
</evidence>
<dbReference type="eggNOG" id="COG1132">
    <property type="taxonomic scope" value="Bacteria"/>
</dbReference>
<keyword evidence="4" id="KW-0067">ATP-binding</keyword>
<dbReference type="InterPro" id="IPR011527">
    <property type="entry name" value="ABC1_TM_dom"/>
</dbReference>
<dbReference type="PANTHER" id="PTHR43394">
    <property type="entry name" value="ATP-DEPENDENT PERMEASE MDL1, MITOCHONDRIAL"/>
    <property type="match status" value="1"/>
</dbReference>
<dbReference type="SMART" id="SM00382">
    <property type="entry name" value="AAA"/>
    <property type="match status" value="1"/>
</dbReference>
<name>A9BAK9_PROM4</name>
<dbReference type="GO" id="GO:0016887">
    <property type="term" value="F:ATP hydrolysis activity"/>
    <property type="evidence" value="ECO:0007669"/>
    <property type="project" value="InterPro"/>
</dbReference>
<sequence>MISKSANSFLRFLPSLIPHSKELIWGGISMLIYVICWPVLAWLAGKLIPAIGIGDLELVIQIIIQALVVFLVQKIAQFSQDILLAGPSLKISQELRQDLFAKLQRIEVQSLEKLSSGDIAYRLTEDADRVGEVIYKTIQDTTPCIFQLVAVFGYMLYLDYKLALATLILAPVISLLVGNFGERVLLASEKSQKQVSTLAGLLGEGIQSLPLIRAFGVEEWFQSKFNVQVQQHRRARYKSLKLLALQHPVVGFIEALGILLILAIGAFRIQNGGIDSEGFSSFFAALLMLIDPISHLTTNFNELQQGQASLKRLLEIETEPMDIDNRHIGSTLISSQSDIIFDNVCFSYSNGPQVINNIKLNIKTGSIVALVGPSGSGKSTIFSLLLRFIRPKHGTITINNIDLQGIKINDIRKKISIVPQRVNILSGTISEAINFGRSFKEEEIINAAKLANAHKFISEMSSSYNTFIEERGTNLSGGQLQRISIARAILGNPSILLLDEATSALDADSEIAVQTGLSQAMKGRTVFIIAHRLSTVQEADQIVYIENGSIVQVGSHDELMSKKGKYRDLCEKQFIRDLAD</sequence>
<dbReference type="PROSITE" id="PS50929">
    <property type="entry name" value="ABC_TM1F"/>
    <property type="match status" value="1"/>
</dbReference>
<dbReference type="GO" id="GO:0005886">
    <property type="term" value="C:plasma membrane"/>
    <property type="evidence" value="ECO:0007669"/>
    <property type="project" value="UniProtKB-SubCell"/>
</dbReference>
<organism evidence="10 11">
    <name type="scientific">Prochlorococcus marinus (strain MIT 9211)</name>
    <dbReference type="NCBI Taxonomy" id="93059"/>
    <lineage>
        <taxon>Bacteria</taxon>
        <taxon>Bacillati</taxon>
        <taxon>Cyanobacteriota</taxon>
        <taxon>Cyanophyceae</taxon>
        <taxon>Synechococcales</taxon>
        <taxon>Prochlorococcaceae</taxon>
        <taxon>Prochlorococcus</taxon>
    </lineage>
</organism>
<evidence type="ECO:0000256" key="2">
    <source>
        <dbReference type="ARBA" id="ARBA00022692"/>
    </source>
</evidence>
<dbReference type="HOGENOM" id="CLU_000604_84_3_3"/>
<dbReference type="AlphaFoldDB" id="A9BAK9"/>
<dbReference type="SUPFAM" id="SSF52540">
    <property type="entry name" value="P-loop containing nucleoside triphosphate hydrolases"/>
    <property type="match status" value="1"/>
</dbReference>
<accession>A9BAK9</accession>
<dbReference type="InterPro" id="IPR036640">
    <property type="entry name" value="ABC1_TM_sf"/>
</dbReference>
<reference evidence="10 11" key="1">
    <citation type="journal article" date="2007" name="PLoS Genet.">
        <title>Patterns and implications of gene gain and loss in the evolution of Prochlorococcus.</title>
        <authorList>
            <person name="Kettler G.C."/>
            <person name="Martiny A.C."/>
            <person name="Huang K."/>
            <person name="Zucker J."/>
            <person name="Coleman M.L."/>
            <person name="Rodrigue S."/>
            <person name="Chen F."/>
            <person name="Lapidus A."/>
            <person name="Ferriera S."/>
            <person name="Johnson J."/>
            <person name="Steglich C."/>
            <person name="Church G.M."/>
            <person name="Richardson P."/>
            <person name="Chisholm S.W."/>
        </authorList>
    </citation>
    <scope>NUCLEOTIDE SEQUENCE [LARGE SCALE GENOMIC DNA]</scope>
    <source>
        <strain evidence="11">MIT 9211</strain>
    </source>
</reference>
<dbReference type="KEGG" id="pmj:P9211_09401"/>